<organism evidence="3 4">
    <name type="scientific">Coffea arabica</name>
    <name type="common">Arabian coffee</name>
    <dbReference type="NCBI Taxonomy" id="13443"/>
    <lineage>
        <taxon>Eukaryota</taxon>
        <taxon>Viridiplantae</taxon>
        <taxon>Streptophyta</taxon>
        <taxon>Embryophyta</taxon>
        <taxon>Tracheophyta</taxon>
        <taxon>Spermatophyta</taxon>
        <taxon>Magnoliopsida</taxon>
        <taxon>eudicotyledons</taxon>
        <taxon>Gunneridae</taxon>
        <taxon>Pentapetalae</taxon>
        <taxon>asterids</taxon>
        <taxon>lamiids</taxon>
        <taxon>Gentianales</taxon>
        <taxon>Rubiaceae</taxon>
        <taxon>Ixoroideae</taxon>
        <taxon>Gardenieae complex</taxon>
        <taxon>Bertiereae - Coffeeae clade</taxon>
        <taxon>Coffeeae</taxon>
        <taxon>Coffea</taxon>
    </lineage>
</organism>
<dbReference type="AlphaFoldDB" id="A0A6P6SBU8"/>
<evidence type="ECO:0000313" key="3">
    <source>
        <dbReference type="Proteomes" id="UP001652660"/>
    </source>
</evidence>
<keyword evidence="2" id="KW-0812">Transmembrane</keyword>
<keyword evidence="2" id="KW-0472">Membrane</keyword>
<dbReference type="Proteomes" id="UP001652660">
    <property type="component" value="Chromosome 1e"/>
</dbReference>
<sequence length="284" mass="30347">MQLLNSSVLSCPTLSSMAEHSVIILLLAVCFFLGSSDGRTLENKVSNVRKLADAINATNPKDVQGLAALVLQFQALALIDGSDDPCLPTKWTWIDCSNDASPRVTALYLSNQNLFGFLPDFSTMVALETIDMDNNLLTGSIPSFLGTLPNLKELNLANNLFSGQVPASILQNKKLNTDLTGNPALFYQTPEGNSPGFGDTSETPYVYTTRRKKRSKLPAIIGSTSSVFVVFWVVVGAIAMFRHKAKTAEAVAQATAPGQNAGANKHAEITEETPINAQSGAANP</sequence>
<feature type="compositionally biased region" description="Polar residues" evidence="1">
    <location>
        <begin position="273"/>
        <end position="284"/>
    </location>
</feature>
<gene>
    <name evidence="4" type="primary">LOC113689709</name>
</gene>
<protein>
    <submittedName>
        <fullName evidence="4">Uncharacterized protein</fullName>
    </submittedName>
</protein>
<evidence type="ECO:0000313" key="4">
    <source>
        <dbReference type="RefSeq" id="XP_027063254.2"/>
    </source>
</evidence>
<dbReference type="GeneID" id="113689709"/>
<dbReference type="Gene3D" id="3.80.10.10">
    <property type="entry name" value="Ribonuclease Inhibitor"/>
    <property type="match status" value="1"/>
</dbReference>
<dbReference type="Pfam" id="PF00560">
    <property type="entry name" value="LRR_1"/>
    <property type="match status" value="2"/>
</dbReference>
<dbReference type="PANTHER" id="PTHR45631">
    <property type="entry name" value="OS07G0107800 PROTEIN-RELATED"/>
    <property type="match status" value="1"/>
</dbReference>
<accession>A0A6P6SBU8</accession>
<reference evidence="4" key="2">
    <citation type="submission" date="2025-08" db="UniProtKB">
        <authorList>
            <consortium name="RefSeq"/>
        </authorList>
    </citation>
    <scope>IDENTIFICATION</scope>
    <source>
        <tissue evidence="4">Leaves</tissue>
    </source>
</reference>
<dbReference type="SUPFAM" id="SSF52058">
    <property type="entry name" value="L domain-like"/>
    <property type="match status" value="1"/>
</dbReference>
<evidence type="ECO:0000256" key="2">
    <source>
        <dbReference type="SAM" id="Phobius"/>
    </source>
</evidence>
<keyword evidence="3" id="KW-1185">Reference proteome</keyword>
<name>A0A6P6SBU8_COFAR</name>
<dbReference type="PANTHER" id="PTHR45631:SF44">
    <property type="entry name" value="CARBOHYDRATE-BINDING PROTEIN OF THE ER PROTEIN"/>
    <property type="match status" value="1"/>
</dbReference>
<feature type="region of interest" description="Disordered" evidence="1">
    <location>
        <begin position="254"/>
        <end position="284"/>
    </location>
</feature>
<dbReference type="GO" id="GO:0016020">
    <property type="term" value="C:membrane"/>
    <property type="evidence" value="ECO:0007669"/>
    <property type="project" value="UniProtKB-SubCell"/>
</dbReference>
<evidence type="ECO:0000256" key="1">
    <source>
        <dbReference type="SAM" id="MobiDB-lite"/>
    </source>
</evidence>
<reference evidence="3" key="1">
    <citation type="journal article" date="2025" name="Foods">
        <title>Unveiling the Microbial Signatures of Arabica Coffee Cherries: Insights into Ripeness Specific Diversity, Functional Traits, and Implications for Quality and Safety.</title>
        <authorList>
            <consortium name="RefSeq"/>
            <person name="Tenea G.N."/>
            <person name="Cifuentes V."/>
            <person name="Reyes P."/>
            <person name="Cevallos-Vallejos M."/>
        </authorList>
    </citation>
    <scope>NUCLEOTIDE SEQUENCE [LARGE SCALE GENOMIC DNA]</scope>
</reference>
<dbReference type="InterPro" id="IPR032675">
    <property type="entry name" value="LRR_dom_sf"/>
</dbReference>
<dbReference type="RefSeq" id="XP_027063254.2">
    <property type="nucleotide sequence ID" value="XM_027207453.2"/>
</dbReference>
<dbReference type="OrthoDB" id="1749208at2759"/>
<proteinExistence type="predicted"/>
<keyword evidence="2" id="KW-1133">Transmembrane helix</keyword>
<feature type="transmembrane region" description="Helical" evidence="2">
    <location>
        <begin position="219"/>
        <end position="241"/>
    </location>
</feature>
<dbReference type="InterPro" id="IPR001611">
    <property type="entry name" value="Leu-rich_rpt"/>
</dbReference>